<name>A0A0B7FJD3_THACB</name>
<dbReference type="Proteomes" id="UP000059188">
    <property type="component" value="Unassembled WGS sequence"/>
</dbReference>
<sequence>MRLVRRHTGLSPSLDFTLDINCIMSNQPALPSEIVQPTHQGTEGVVADQQAATQPGSGSAVPNDLEHSSNAHAEQHIHEEGKLPFKEQVKAYAKIHRGNLLPGHKEEKEVGQKILAGEIDPPPPTH</sequence>
<dbReference type="AlphaFoldDB" id="A0A0B7FJD3"/>
<dbReference type="OrthoDB" id="3361009at2759"/>
<reference evidence="2 3" key="1">
    <citation type="submission" date="2014-11" db="EMBL/GenBank/DDBJ databases">
        <authorList>
            <person name="Wibberg Daniel"/>
        </authorList>
    </citation>
    <scope>NUCLEOTIDE SEQUENCE [LARGE SCALE GENOMIC DNA]</scope>
    <source>
        <strain evidence="2">Rhizoctonia solani AG1-IB 7/3/14</strain>
    </source>
</reference>
<proteinExistence type="predicted"/>
<evidence type="ECO:0000313" key="2">
    <source>
        <dbReference type="EMBL" id="CEL56277.1"/>
    </source>
</evidence>
<gene>
    <name evidence="2" type="ORF">RSOLAG1IB_07693</name>
</gene>
<evidence type="ECO:0000256" key="1">
    <source>
        <dbReference type="SAM" id="MobiDB-lite"/>
    </source>
</evidence>
<accession>A0A0B7FJD3</accession>
<organism evidence="2 3">
    <name type="scientific">Thanatephorus cucumeris (strain AG1-IB / isolate 7/3/14)</name>
    <name type="common">Lettuce bottom rot fungus</name>
    <name type="synonym">Rhizoctonia solani</name>
    <dbReference type="NCBI Taxonomy" id="1108050"/>
    <lineage>
        <taxon>Eukaryota</taxon>
        <taxon>Fungi</taxon>
        <taxon>Dikarya</taxon>
        <taxon>Basidiomycota</taxon>
        <taxon>Agaricomycotina</taxon>
        <taxon>Agaricomycetes</taxon>
        <taxon>Cantharellales</taxon>
        <taxon>Ceratobasidiaceae</taxon>
        <taxon>Rhizoctonia</taxon>
        <taxon>Rhizoctonia solani AG-1</taxon>
    </lineage>
</organism>
<dbReference type="EMBL" id="LN679120">
    <property type="protein sequence ID" value="CEL56277.1"/>
    <property type="molecule type" value="Genomic_DNA"/>
</dbReference>
<feature type="region of interest" description="Disordered" evidence="1">
    <location>
        <begin position="100"/>
        <end position="126"/>
    </location>
</feature>
<evidence type="ECO:0000313" key="3">
    <source>
        <dbReference type="Proteomes" id="UP000059188"/>
    </source>
</evidence>
<keyword evidence="3" id="KW-1185">Reference proteome</keyword>
<protein>
    <submittedName>
        <fullName evidence="2">Uncharacterized protein</fullName>
    </submittedName>
</protein>
<feature type="compositionally biased region" description="Basic and acidic residues" evidence="1">
    <location>
        <begin position="64"/>
        <end position="82"/>
    </location>
</feature>
<feature type="region of interest" description="Disordered" evidence="1">
    <location>
        <begin position="38"/>
        <end position="82"/>
    </location>
</feature>